<name>A0AAP5IDQ5_9CYAN</name>
<gene>
    <name evidence="1" type="ORF">G7B40_034395</name>
</gene>
<dbReference type="Proteomes" id="UP000667802">
    <property type="component" value="Unassembled WGS sequence"/>
</dbReference>
<evidence type="ECO:0000313" key="2">
    <source>
        <dbReference type="Proteomes" id="UP000667802"/>
    </source>
</evidence>
<evidence type="ECO:0000313" key="1">
    <source>
        <dbReference type="EMBL" id="MDR9899611.1"/>
    </source>
</evidence>
<keyword evidence="2" id="KW-1185">Reference proteome</keyword>
<reference evidence="2" key="1">
    <citation type="journal article" date="2021" name="Science">
        <title>Hunting the eagle killer: A cyanobacterial neurotoxin causes vacuolar myelinopathy.</title>
        <authorList>
            <person name="Breinlinger S."/>
            <person name="Phillips T.J."/>
            <person name="Haram B.N."/>
            <person name="Mares J."/>
            <person name="Martinez Yerena J.A."/>
            <person name="Hrouzek P."/>
            <person name="Sobotka R."/>
            <person name="Henderson W.M."/>
            <person name="Schmieder P."/>
            <person name="Williams S.M."/>
            <person name="Lauderdale J.D."/>
            <person name="Wilde H.D."/>
            <person name="Gerrin W."/>
            <person name="Kust A."/>
            <person name="Washington J.W."/>
            <person name="Wagner C."/>
            <person name="Geier B."/>
            <person name="Liebeke M."/>
            <person name="Enke H."/>
            <person name="Niedermeyer T.H.J."/>
            <person name="Wilde S.B."/>
        </authorList>
    </citation>
    <scope>NUCLEOTIDE SEQUENCE [LARGE SCALE GENOMIC DNA]</scope>
    <source>
        <strain evidence="2">Thurmond2011</strain>
    </source>
</reference>
<organism evidence="1 2">
    <name type="scientific">Aetokthonos hydrillicola Thurmond2011</name>
    <dbReference type="NCBI Taxonomy" id="2712845"/>
    <lineage>
        <taxon>Bacteria</taxon>
        <taxon>Bacillati</taxon>
        <taxon>Cyanobacteriota</taxon>
        <taxon>Cyanophyceae</taxon>
        <taxon>Nostocales</taxon>
        <taxon>Hapalosiphonaceae</taxon>
        <taxon>Aetokthonos</taxon>
    </lineage>
</organism>
<sequence length="51" mass="5584">MSCCITHLTFHGMLKTFNTSNTWSQEESLGTSINRTRSMSVAMGGSWEGLG</sequence>
<protein>
    <submittedName>
        <fullName evidence="1">Uncharacterized protein</fullName>
    </submittedName>
</protein>
<accession>A0AAP5IDQ5</accession>
<dbReference type="AlphaFoldDB" id="A0AAP5IDQ5"/>
<dbReference type="EMBL" id="JAALHA020000026">
    <property type="protein sequence ID" value="MDR9899611.1"/>
    <property type="molecule type" value="Genomic_DNA"/>
</dbReference>
<proteinExistence type="predicted"/>
<comment type="caution">
    <text evidence="1">The sequence shown here is derived from an EMBL/GenBank/DDBJ whole genome shotgun (WGS) entry which is preliminary data.</text>
</comment>